<feature type="chain" id="PRO_5045051845" description="DUF3108 domain-containing protein" evidence="1">
    <location>
        <begin position="21"/>
        <end position="230"/>
    </location>
</feature>
<comment type="caution">
    <text evidence="2">The sequence shown here is derived from an EMBL/GenBank/DDBJ whole genome shotgun (WGS) entry which is preliminary data.</text>
</comment>
<dbReference type="RefSeq" id="WP_250083949.1">
    <property type="nucleotide sequence ID" value="NZ_JAMJPJ010000040.1"/>
</dbReference>
<proteinExistence type="predicted"/>
<evidence type="ECO:0000313" key="2">
    <source>
        <dbReference type="EMBL" id="MCL7931468.1"/>
    </source>
</evidence>
<keyword evidence="3" id="KW-1185">Reference proteome</keyword>
<evidence type="ECO:0008006" key="4">
    <source>
        <dbReference type="Google" id="ProtNLM"/>
    </source>
</evidence>
<reference evidence="2" key="1">
    <citation type="submission" date="2022-05" db="EMBL/GenBank/DDBJ databases">
        <title>Halomonas geminus sp. nov. and Halomonas llamarensis sp. nov. isolated from high-altitude salars of the Atacama Desert.</title>
        <authorList>
            <person name="Hintersatz C."/>
            <person name="Rojas L.A."/>
            <person name="Wei T.-S."/>
            <person name="Kutschke S."/>
            <person name="Lehmann F."/>
            <person name="Jain R."/>
            <person name="Pollmann K."/>
        </authorList>
    </citation>
    <scope>NUCLEOTIDE SEQUENCE</scope>
    <source>
        <strain evidence="2">ATCHA</strain>
    </source>
</reference>
<evidence type="ECO:0000313" key="3">
    <source>
        <dbReference type="Proteomes" id="UP001165308"/>
    </source>
</evidence>
<name>A0ABT0SV64_9GAMM</name>
<protein>
    <recommendedName>
        <fullName evidence="4">DUF3108 domain-containing protein</fullName>
    </recommendedName>
</protein>
<keyword evidence="1" id="KW-0732">Signal</keyword>
<evidence type="ECO:0000256" key="1">
    <source>
        <dbReference type="SAM" id="SignalP"/>
    </source>
</evidence>
<dbReference type="Proteomes" id="UP001165308">
    <property type="component" value="Unassembled WGS sequence"/>
</dbReference>
<feature type="signal peptide" evidence="1">
    <location>
        <begin position="1"/>
        <end position="20"/>
    </location>
</feature>
<accession>A0ABT0SV64</accession>
<gene>
    <name evidence="2" type="ORF">M8006_16025</name>
</gene>
<sequence length="230" mass="25950">MRIAHFYALWLMLAAASAGANGNDTASRAVLQPFEAEYRLEVRGWPSATITHRLVEEEHHWLSDMRFSVTVARGHESSRFTLIDGQAHSLMYESGYSLLGIGDSHHLREADIPSLDRQAAIIDLARRAESENCTQNAPCDVNFVDHRGRDEYFQYYSLPPDREDLARISVPAGTFDAHSVVLLDVEKPDRQIRISYHADYPGLILQAIYQKDGKRDTQITLTQLSEHGGN</sequence>
<organism evidence="2 3">
    <name type="scientific">Halomonas llamarensis</name>
    <dbReference type="NCBI Taxonomy" id="2945104"/>
    <lineage>
        <taxon>Bacteria</taxon>
        <taxon>Pseudomonadati</taxon>
        <taxon>Pseudomonadota</taxon>
        <taxon>Gammaproteobacteria</taxon>
        <taxon>Oceanospirillales</taxon>
        <taxon>Halomonadaceae</taxon>
        <taxon>Halomonas</taxon>
    </lineage>
</organism>
<dbReference type="EMBL" id="JAMJPJ010000040">
    <property type="protein sequence ID" value="MCL7931468.1"/>
    <property type="molecule type" value="Genomic_DNA"/>
</dbReference>